<dbReference type="Gene3D" id="2.30.30.40">
    <property type="entry name" value="SH3 Domains"/>
    <property type="match status" value="1"/>
</dbReference>
<dbReference type="InterPro" id="IPR002502">
    <property type="entry name" value="Amidase_domain"/>
</dbReference>
<sequence length="287" mass="30410">MPHRFTRRTFGKALGTAATALAVPTVLSGSAMAFSDGDRVTPTTALNTRHRPGTESEILATMSPGTVGEIMNGPTDEDGYTWWGVHWLADDVWGWSAGQYLTLEDGGGGGGNKPPVNYDQAASGNYGSANRGTSDIRWAIIHTIEGSYETGINVFNDPSSGVSAHYVVGNSAGQITQMVDDPDIAYTAGNYDYNAAGMNIENEGYAAEGHPDSLYQNAADIVGWICEEYNIPKERPSGVAPADPNDGAGVIGHAQVPDPNDPSRGGGINHHTDPGSGWDWEYFMSLL</sequence>
<protein>
    <recommendedName>
        <fullName evidence="2">N-acetylmuramoyl-L-alanine amidase</fullName>
        <ecNumber evidence="2">3.5.1.28</ecNumber>
    </recommendedName>
</protein>
<dbReference type="GO" id="GO:0008745">
    <property type="term" value="F:N-acetylmuramoyl-L-alanine amidase activity"/>
    <property type="evidence" value="ECO:0007669"/>
    <property type="project" value="UniProtKB-EC"/>
</dbReference>
<feature type="domain" description="N-acetylmuramoyl-L-alanine amidase" evidence="5">
    <location>
        <begin position="126"/>
        <end position="275"/>
    </location>
</feature>
<evidence type="ECO:0000313" key="6">
    <source>
        <dbReference type="EMBL" id="MFC7191005.1"/>
    </source>
</evidence>
<dbReference type="EMBL" id="JBHTAX010000001">
    <property type="protein sequence ID" value="MFC7191005.1"/>
    <property type="molecule type" value="Genomic_DNA"/>
</dbReference>
<organism evidence="6 7">
    <name type="scientific">Halocatena marina</name>
    <dbReference type="NCBI Taxonomy" id="2934937"/>
    <lineage>
        <taxon>Archaea</taxon>
        <taxon>Methanobacteriati</taxon>
        <taxon>Methanobacteriota</taxon>
        <taxon>Stenosarchaea group</taxon>
        <taxon>Halobacteria</taxon>
        <taxon>Halobacteriales</taxon>
        <taxon>Natronomonadaceae</taxon>
        <taxon>Halocatena</taxon>
    </lineage>
</organism>
<keyword evidence="3 6" id="KW-0378">Hydrolase</keyword>
<evidence type="ECO:0000259" key="5">
    <source>
        <dbReference type="SMART" id="SM00644"/>
    </source>
</evidence>
<dbReference type="EC" id="3.5.1.28" evidence="2"/>
<evidence type="ECO:0000256" key="1">
    <source>
        <dbReference type="ARBA" id="ARBA00001561"/>
    </source>
</evidence>
<dbReference type="PANTHER" id="PTHR30417:SF1">
    <property type="entry name" value="N-ACETYLMURAMOYL-L-ALANINE AMIDASE AMID"/>
    <property type="match status" value="1"/>
</dbReference>
<dbReference type="Gene3D" id="3.40.80.10">
    <property type="entry name" value="Peptidoglycan recognition protein-like"/>
    <property type="match status" value="1"/>
</dbReference>
<dbReference type="RefSeq" id="WP_264555831.1">
    <property type="nucleotide sequence ID" value="NZ_CP109979.1"/>
</dbReference>
<dbReference type="GO" id="GO:0071555">
    <property type="term" value="P:cell wall organization"/>
    <property type="evidence" value="ECO:0007669"/>
    <property type="project" value="UniProtKB-KW"/>
</dbReference>
<comment type="caution">
    <text evidence="6">The sequence shown here is derived from an EMBL/GenBank/DDBJ whole genome shotgun (WGS) entry which is preliminary data.</text>
</comment>
<accession>A0ABD5YU19</accession>
<dbReference type="InterPro" id="IPR036505">
    <property type="entry name" value="Amidase/PGRP_sf"/>
</dbReference>
<reference evidence="6 7" key="1">
    <citation type="journal article" date="2019" name="Int. J. Syst. Evol. Microbiol.">
        <title>The Global Catalogue of Microorganisms (GCM) 10K type strain sequencing project: providing services to taxonomists for standard genome sequencing and annotation.</title>
        <authorList>
            <consortium name="The Broad Institute Genomics Platform"/>
            <consortium name="The Broad Institute Genome Sequencing Center for Infectious Disease"/>
            <person name="Wu L."/>
            <person name="Ma J."/>
        </authorList>
    </citation>
    <scope>NUCLEOTIDE SEQUENCE [LARGE SCALE GENOMIC DNA]</scope>
    <source>
        <strain evidence="6 7">RDMS1</strain>
    </source>
</reference>
<name>A0ABD5YU19_9EURY</name>
<evidence type="ECO:0000313" key="7">
    <source>
        <dbReference type="Proteomes" id="UP001596417"/>
    </source>
</evidence>
<comment type="catalytic activity">
    <reaction evidence="1">
        <text>Hydrolyzes the link between N-acetylmuramoyl residues and L-amino acid residues in certain cell-wall glycopeptides.</text>
        <dbReference type="EC" id="3.5.1.28"/>
    </reaction>
</comment>
<dbReference type="AlphaFoldDB" id="A0ABD5YU19"/>
<keyword evidence="7" id="KW-1185">Reference proteome</keyword>
<dbReference type="GeneID" id="76200681"/>
<evidence type="ECO:0000256" key="4">
    <source>
        <dbReference type="ARBA" id="ARBA00023316"/>
    </source>
</evidence>
<dbReference type="PROSITE" id="PS51318">
    <property type="entry name" value="TAT"/>
    <property type="match status" value="1"/>
</dbReference>
<dbReference type="PANTHER" id="PTHR30417">
    <property type="entry name" value="N-ACETYLMURAMOYL-L-ALANINE AMIDASE AMID"/>
    <property type="match status" value="1"/>
</dbReference>
<gene>
    <name evidence="6" type="ORF">ACFQL7_15025</name>
</gene>
<dbReference type="SUPFAM" id="SSF55846">
    <property type="entry name" value="N-acetylmuramoyl-L-alanine amidase-like"/>
    <property type="match status" value="1"/>
</dbReference>
<dbReference type="Pfam" id="PF01510">
    <property type="entry name" value="Amidase_2"/>
    <property type="match status" value="1"/>
</dbReference>
<evidence type="ECO:0000256" key="2">
    <source>
        <dbReference type="ARBA" id="ARBA00011901"/>
    </source>
</evidence>
<dbReference type="SMART" id="SM00644">
    <property type="entry name" value="Ami_2"/>
    <property type="match status" value="1"/>
</dbReference>
<evidence type="ECO:0000256" key="3">
    <source>
        <dbReference type="ARBA" id="ARBA00022801"/>
    </source>
</evidence>
<dbReference type="InterPro" id="IPR051206">
    <property type="entry name" value="NAMLAA_amidase_2"/>
</dbReference>
<dbReference type="CDD" id="cd06583">
    <property type="entry name" value="PGRP"/>
    <property type="match status" value="1"/>
</dbReference>
<dbReference type="InterPro" id="IPR006311">
    <property type="entry name" value="TAT_signal"/>
</dbReference>
<keyword evidence="4" id="KW-0961">Cell wall biogenesis/degradation</keyword>
<dbReference type="Proteomes" id="UP001596417">
    <property type="component" value="Unassembled WGS sequence"/>
</dbReference>
<proteinExistence type="predicted"/>